<name>A0A1M6P2I5_9BACT</name>
<dbReference type="AlphaFoldDB" id="A0A1M6P2I5"/>
<dbReference type="Proteomes" id="UP000184510">
    <property type="component" value="Unassembled WGS sequence"/>
</dbReference>
<reference evidence="1 2" key="1">
    <citation type="submission" date="2016-11" db="EMBL/GenBank/DDBJ databases">
        <authorList>
            <person name="Jaros S."/>
            <person name="Januszkiewicz K."/>
            <person name="Wedrychowicz H."/>
        </authorList>
    </citation>
    <scope>NUCLEOTIDE SEQUENCE [LARGE SCALE GENOMIC DNA]</scope>
    <source>
        <strain evidence="1 2">DSM 18772</strain>
    </source>
</reference>
<proteinExistence type="predicted"/>
<organism evidence="1 2">
    <name type="scientific">Rubritalea squalenifaciens DSM 18772</name>
    <dbReference type="NCBI Taxonomy" id="1123071"/>
    <lineage>
        <taxon>Bacteria</taxon>
        <taxon>Pseudomonadati</taxon>
        <taxon>Verrucomicrobiota</taxon>
        <taxon>Verrucomicrobiia</taxon>
        <taxon>Verrucomicrobiales</taxon>
        <taxon>Rubritaleaceae</taxon>
        <taxon>Rubritalea</taxon>
    </lineage>
</organism>
<evidence type="ECO:0000313" key="1">
    <source>
        <dbReference type="EMBL" id="SHK02130.1"/>
    </source>
</evidence>
<gene>
    <name evidence="1" type="ORF">SAMN02745181_3055</name>
</gene>
<dbReference type="EMBL" id="FQYR01000005">
    <property type="protein sequence ID" value="SHK02130.1"/>
    <property type="molecule type" value="Genomic_DNA"/>
</dbReference>
<sequence length="50" mass="5571">MTAMYVTVLIKCTFEFIHYLDGLSVSVFLGTIHMPAGKYRFAQAMCGGCF</sequence>
<accession>A0A1M6P2I5</accession>
<protein>
    <submittedName>
        <fullName evidence="1">Uncharacterized protein</fullName>
    </submittedName>
</protein>
<dbReference type="InParanoid" id="A0A1M6P2I5"/>
<dbReference type="STRING" id="1123071.SAMN02745181_3055"/>
<keyword evidence="2" id="KW-1185">Reference proteome</keyword>
<evidence type="ECO:0000313" key="2">
    <source>
        <dbReference type="Proteomes" id="UP000184510"/>
    </source>
</evidence>